<dbReference type="InterPro" id="IPR050256">
    <property type="entry name" value="Glycosyltransferase_2"/>
</dbReference>
<feature type="transmembrane region" description="Helical" evidence="1">
    <location>
        <begin position="224"/>
        <end position="244"/>
    </location>
</feature>
<dbReference type="Pfam" id="PF00535">
    <property type="entry name" value="Glycos_transf_2"/>
    <property type="match status" value="1"/>
</dbReference>
<feature type="domain" description="Glycosyltransferase 2-like" evidence="2">
    <location>
        <begin position="508"/>
        <end position="662"/>
    </location>
</feature>
<evidence type="ECO:0000256" key="1">
    <source>
        <dbReference type="SAM" id="Phobius"/>
    </source>
</evidence>
<dbReference type="InterPro" id="IPR001173">
    <property type="entry name" value="Glyco_trans_2-like"/>
</dbReference>
<feature type="transmembrane region" description="Helical" evidence="1">
    <location>
        <begin position="418"/>
        <end position="438"/>
    </location>
</feature>
<keyword evidence="1" id="KW-0472">Membrane</keyword>
<comment type="caution">
    <text evidence="3">The sequence shown here is derived from an EMBL/GenBank/DDBJ whole genome shotgun (WGS) entry which is preliminary data.</text>
</comment>
<accession>A0A8J7Q4A0</accession>
<feature type="transmembrane region" description="Helical" evidence="1">
    <location>
        <begin position="94"/>
        <end position="116"/>
    </location>
</feature>
<keyword evidence="1" id="KW-0812">Transmembrane</keyword>
<organism evidence="3 4">
    <name type="scientific">Acanthopleuribacter pedis</name>
    <dbReference type="NCBI Taxonomy" id="442870"/>
    <lineage>
        <taxon>Bacteria</taxon>
        <taxon>Pseudomonadati</taxon>
        <taxon>Acidobacteriota</taxon>
        <taxon>Holophagae</taxon>
        <taxon>Acanthopleuribacterales</taxon>
        <taxon>Acanthopleuribacteraceae</taxon>
        <taxon>Acanthopleuribacter</taxon>
    </lineage>
</organism>
<keyword evidence="1" id="KW-1133">Transmembrane helix</keyword>
<dbReference type="RefSeq" id="WP_207857231.1">
    <property type="nucleotide sequence ID" value="NZ_JAFREP010000003.1"/>
</dbReference>
<dbReference type="CDD" id="cd04179">
    <property type="entry name" value="DPM_DPG-synthase_like"/>
    <property type="match status" value="1"/>
</dbReference>
<evidence type="ECO:0000259" key="2">
    <source>
        <dbReference type="Pfam" id="PF00535"/>
    </source>
</evidence>
<proteinExistence type="predicted"/>
<dbReference type="Proteomes" id="UP000664417">
    <property type="component" value="Unassembled WGS sequence"/>
</dbReference>
<keyword evidence="4" id="KW-1185">Reference proteome</keyword>
<evidence type="ECO:0000313" key="4">
    <source>
        <dbReference type="Proteomes" id="UP000664417"/>
    </source>
</evidence>
<feature type="transmembrane region" description="Helical" evidence="1">
    <location>
        <begin position="161"/>
        <end position="178"/>
    </location>
</feature>
<dbReference type="InterPro" id="IPR029044">
    <property type="entry name" value="Nucleotide-diphossugar_trans"/>
</dbReference>
<sequence>MKPSTFGLTPLKENLVPWLKVLWRWPEQHETQRVEFPWPAALCLMATAFALRLGYLFDYGVLLFPDAVYRYLPVGTHVPEVWLGSLYDTPGYPLLIALVHHTVGVMPGLLVVQNLLSTLTVGLSLDLGLRLGLGRWAWLPALALTLGPSQVAFANIPLSEVLFLFFTTAWACLLVRWHRDRGTVYFLLLALVTACLILTRANGLLFLAVAAGLALWSAILWRRAMVFAVAAAAVVLPVGAWIGFNGAHHGFYGIAQGSGWQFLQAVAYHDLLDPQTLPAPFNENYRGQATLYEMRAQHFQPGVARAGLVPYDALYGSLARRNVAAQPAAYLGAVWDSALLPMRETRDMARAVYHQGYWEHQYRVTASSKWHTWMKPYQALPRRSFFDGLQPFSLSWAYPLLLLISALVCVNRILRQDLFFAILCAIPVGQHLLLSFLLNPIDRYFFPMEPLLLVAGVCALRGCAPVWAKLQAPRWLFRFGTHKKRAAETVFTQPEAVPVAKSGAKKLVIVPAYNEAPNLINLVTRLSQLRGWDYVIINDGSSDDSAYVLEQLQVPHLNLPVNLGIGGAMQTGYRYALLKGYDYAIQIDGDGQHDPLQINDLYAHHHLGDCIIGSRFILREGYQSSFARLIGIRMISAVLQWTGGKRIHDPTSGMRLVNRRVIRLFAEYYPHDFPEPESAAMLLRAGLRVAEVPVQMRARGEGESSIRGLKSLAYMVQVLPKIVLSSWFQRYV</sequence>
<name>A0A8J7Q4A0_9BACT</name>
<dbReference type="AlphaFoldDB" id="A0A8J7Q4A0"/>
<dbReference type="SUPFAM" id="SSF53448">
    <property type="entry name" value="Nucleotide-diphospho-sugar transferases"/>
    <property type="match status" value="1"/>
</dbReference>
<evidence type="ECO:0000313" key="3">
    <source>
        <dbReference type="EMBL" id="MBO1317787.1"/>
    </source>
</evidence>
<feature type="transmembrane region" description="Helical" evidence="1">
    <location>
        <begin position="392"/>
        <end position="411"/>
    </location>
</feature>
<feature type="transmembrane region" description="Helical" evidence="1">
    <location>
        <begin position="36"/>
        <end position="55"/>
    </location>
</feature>
<feature type="transmembrane region" description="Helical" evidence="1">
    <location>
        <begin position="184"/>
        <end position="217"/>
    </location>
</feature>
<reference evidence="3" key="1">
    <citation type="submission" date="2021-03" db="EMBL/GenBank/DDBJ databases">
        <authorList>
            <person name="Wang G."/>
        </authorList>
    </citation>
    <scope>NUCLEOTIDE SEQUENCE</scope>
    <source>
        <strain evidence="3">KCTC 12899</strain>
    </source>
</reference>
<dbReference type="EMBL" id="JAFREP010000003">
    <property type="protein sequence ID" value="MBO1317787.1"/>
    <property type="molecule type" value="Genomic_DNA"/>
</dbReference>
<protein>
    <submittedName>
        <fullName evidence="3">Glycosyltransferase family 2 protein</fullName>
    </submittedName>
</protein>
<dbReference type="Gene3D" id="3.90.550.10">
    <property type="entry name" value="Spore Coat Polysaccharide Biosynthesis Protein SpsA, Chain A"/>
    <property type="match status" value="1"/>
</dbReference>
<dbReference type="PANTHER" id="PTHR48090">
    <property type="entry name" value="UNDECAPRENYL-PHOSPHATE 4-DEOXY-4-FORMAMIDO-L-ARABINOSE TRANSFERASE-RELATED"/>
    <property type="match status" value="1"/>
</dbReference>
<gene>
    <name evidence="3" type="ORF">J3U88_04885</name>
</gene>